<reference evidence="1 2" key="1">
    <citation type="journal article" date="2007" name="Proc. Natl. Acad. Sci. U.S.A.">
        <title>The genome of Syntrophus aciditrophicus: life at the thermodynamic limit of microbial growth.</title>
        <authorList>
            <person name="McInerney M.J."/>
            <person name="Rohlin L."/>
            <person name="Mouttaki H."/>
            <person name="Kim U."/>
            <person name="Krupp R.S."/>
            <person name="Rios-Hernandez L."/>
            <person name="Sieber J."/>
            <person name="Struchtemeyer C.G."/>
            <person name="Bhattacharyya A."/>
            <person name="Campbell J.W."/>
            <person name="Gunsalus R.P."/>
        </authorList>
    </citation>
    <scope>NUCLEOTIDE SEQUENCE [LARGE SCALE GENOMIC DNA]</scope>
    <source>
        <strain evidence="1 2">SB</strain>
    </source>
</reference>
<keyword evidence="2" id="KW-1185">Reference proteome</keyword>
<evidence type="ECO:0000313" key="1">
    <source>
        <dbReference type="EMBL" id="ABC78945.1"/>
    </source>
</evidence>
<dbReference type="InParanoid" id="Q2LXY7"/>
<proteinExistence type="predicted"/>
<evidence type="ECO:0000313" key="2">
    <source>
        <dbReference type="Proteomes" id="UP000001933"/>
    </source>
</evidence>
<gene>
    <name evidence="1" type="ORF">SYN_01612</name>
</gene>
<dbReference type="Proteomes" id="UP000001933">
    <property type="component" value="Chromosome"/>
</dbReference>
<organism evidence="1 2">
    <name type="scientific">Syntrophus aciditrophicus (strain SB)</name>
    <dbReference type="NCBI Taxonomy" id="56780"/>
    <lineage>
        <taxon>Bacteria</taxon>
        <taxon>Pseudomonadati</taxon>
        <taxon>Thermodesulfobacteriota</taxon>
        <taxon>Syntrophia</taxon>
        <taxon>Syntrophales</taxon>
        <taxon>Syntrophaceae</taxon>
        <taxon>Syntrophus</taxon>
    </lineage>
</organism>
<dbReference type="AlphaFoldDB" id="Q2LXY7"/>
<dbReference type="HOGENOM" id="CLU_2829707_0_0_7"/>
<accession>Q2LXY7</accession>
<dbReference type="EMBL" id="CP000252">
    <property type="protein sequence ID" value="ABC78945.1"/>
    <property type="molecule type" value="Genomic_DNA"/>
</dbReference>
<name>Q2LXY7_SYNAS</name>
<sequence>MGWGMDVPPCHRDGVPDPELEWLGGFRAVWRWLARMSKEVFAAGQNCRVSRDRRHSCSAVFSGFTA</sequence>
<dbReference type="STRING" id="56780.SYN_01612"/>
<protein>
    <submittedName>
        <fullName evidence="1">Hypothetical cytosolic protein</fullName>
    </submittedName>
</protein>
<dbReference type="KEGG" id="sat:SYN_01612"/>